<evidence type="ECO:0000256" key="3">
    <source>
        <dbReference type="ARBA" id="ARBA00022576"/>
    </source>
</evidence>
<dbReference type="GO" id="GO:0008483">
    <property type="term" value="F:transaminase activity"/>
    <property type="evidence" value="ECO:0007669"/>
    <property type="project" value="UniProtKB-KW"/>
</dbReference>
<dbReference type="PROSITE" id="PS00105">
    <property type="entry name" value="AA_TRANSFER_CLASS_1"/>
    <property type="match status" value="1"/>
</dbReference>
<dbReference type="InterPro" id="IPR050596">
    <property type="entry name" value="AspAT/PAT-like"/>
</dbReference>
<evidence type="ECO:0000256" key="1">
    <source>
        <dbReference type="ARBA" id="ARBA00001933"/>
    </source>
</evidence>
<comment type="caution">
    <text evidence="8">The sequence shown here is derived from an EMBL/GenBank/DDBJ whole genome shotgun (WGS) entry which is preliminary data.</text>
</comment>
<dbReference type="STRING" id="1423719.FC66_GL000595"/>
<evidence type="ECO:0000313" key="9">
    <source>
        <dbReference type="Proteomes" id="UP000051450"/>
    </source>
</evidence>
<dbReference type="InterPro" id="IPR004839">
    <property type="entry name" value="Aminotransferase_I/II_large"/>
</dbReference>
<keyword evidence="4 6" id="KW-0808">Transferase</keyword>
<evidence type="ECO:0000313" key="8">
    <source>
        <dbReference type="EMBL" id="KRK46094.1"/>
    </source>
</evidence>
<evidence type="ECO:0000256" key="6">
    <source>
        <dbReference type="RuleBase" id="RU000481"/>
    </source>
</evidence>
<evidence type="ECO:0000256" key="2">
    <source>
        <dbReference type="ARBA" id="ARBA00007441"/>
    </source>
</evidence>
<dbReference type="InterPro" id="IPR015422">
    <property type="entry name" value="PyrdxlP-dep_Trfase_small"/>
</dbReference>
<keyword evidence="3 6" id="KW-0032">Aminotransferase</keyword>
<dbReference type="PATRIC" id="fig|1423719.4.peg.605"/>
<dbReference type="GO" id="GO:0030170">
    <property type="term" value="F:pyridoxal phosphate binding"/>
    <property type="evidence" value="ECO:0007669"/>
    <property type="project" value="InterPro"/>
</dbReference>
<name>A0A0R1HHM9_9LACO</name>
<comment type="cofactor">
    <cofactor evidence="1 6">
        <name>pyridoxal 5'-phosphate</name>
        <dbReference type="ChEBI" id="CHEBI:597326"/>
    </cofactor>
</comment>
<dbReference type="GO" id="GO:0006520">
    <property type="term" value="P:amino acid metabolic process"/>
    <property type="evidence" value="ECO:0007669"/>
    <property type="project" value="InterPro"/>
</dbReference>
<accession>A0A0R1HHM9</accession>
<comment type="similarity">
    <text evidence="2 6">Belongs to the class-I pyridoxal-phosphate-dependent aminotransferase family.</text>
</comment>
<dbReference type="PANTHER" id="PTHR46383:SF4">
    <property type="entry name" value="AMINOTRANSFERASE"/>
    <property type="match status" value="1"/>
</dbReference>
<evidence type="ECO:0000256" key="4">
    <source>
        <dbReference type="ARBA" id="ARBA00022679"/>
    </source>
</evidence>
<dbReference type="Gene3D" id="3.40.640.10">
    <property type="entry name" value="Type I PLP-dependent aspartate aminotransferase-like (Major domain)"/>
    <property type="match status" value="1"/>
</dbReference>
<dbReference type="Pfam" id="PF00155">
    <property type="entry name" value="Aminotran_1_2"/>
    <property type="match status" value="1"/>
</dbReference>
<feature type="domain" description="Aminotransferase class I/classII large" evidence="7">
    <location>
        <begin position="37"/>
        <end position="379"/>
    </location>
</feature>
<organism evidence="8 9">
    <name type="scientific">Dellaglioa algida DSM 15638</name>
    <dbReference type="NCBI Taxonomy" id="1423719"/>
    <lineage>
        <taxon>Bacteria</taxon>
        <taxon>Bacillati</taxon>
        <taxon>Bacillota</taxon>
        <taxon>Bacilli</taxon>
        <taxon>Lactobacillales</taxon>
        <taxon>Lactobacillaceae</taxon>
        <taxon>Dellaglioa</taxon>
    </lineage>
</organism>
<gene>
    <name evidence="8" type="ORF">FC66_GL000595</name>
</gene>
<dbReference type="CDD" id="cd00609">
    <property type="entry name" value="AAT_like"/>
    <property type="match status" value="1"/>
</dbReference>
<dbReference type="EMBL" id="AZDI01000002">
    <property type="protein sequence ID" value="KRK46094.1"/>
    <property type="molecule type" value="Genomic_DNA"/>
</dbReference>
<dbReference type="AlphaFoldDB" id="A0A0R1HHM9"/>
<protein>
    <recommendedName>
        <fullName evidence="6">Aminotransferase</fullName>
        <ecNumber evidence="6">2.6.1.-</ecNumber>
    </recommendedName>
</protein>
<dbReference type="Proteomes" id="UP000051450">
    <property type="component" value="Unassembled WGS sequence"/>
</dbReference>
<evidence type="ECO:0000256" key="5">
    <source>
        <dbReference type="ARBA" id="ARBA00022898"/>
    </source>
</evidence>
<dbReference type="NCBIfam" id="NF005588">
    <property type="entry name" value="PRK07309.1"/>
    <property type="match status" value="1"/>
</dbReference>
<dbReference type="InterPro" id="IPR015421">
    <property type="entry name" value="PyrdxlP-dep_Trfase_major"/>
</dbReference>
<sequence>MEADKMGLFRKDLNDQVFKIEVSDIRQFDDEVSQIPGMIKLTMGEPDFNTPDHIKKAAIEAINENYSHYMGMAGDIELRTAASEFFNEKYGVSYDAQSEILVTVGATEAIATALQTIFNPGDAVLVPTPLYPGYMPLITLNRIKPIYIDTRDNNFRLTPDMINQAIADNPDETIKGIILINPSNPTGISWTEDEIIAITDEIRTQKLWAISDEIYSELTYGHNHISIAKYIRDQTVLINGLSKSHAMTGWRIGFLLAPKAMTDELKKVHQYLVTSATSVSQRAGIAALRDGKDDGRIMNVEYKKRRDFVMTEMKKMHFEMAEPSGAFYIFAKIPEGYNQDAMAFCKDLAFNHKLALIPGTAFGESGKGYIRLSYAASMDNLVAGMERLNAYMTENK</sequence>
<dbReference type="InterPro" id="IPR015424">
    <property type="entry name" value="PyrdxlP-dep_Trfase"/>
</dbReference>
<evidence type="ECO:0000259" key="7">
    <source>
        <dbReference type="Pfam" id="PF00155"/>
    </source>
</evidence>
<dbReference type="Gene3D" id="3.90.1150.10">
    <property type="entry name" value="Aspartate Aminotransferase, domain 1"/>
    <property type="match status" value="1"/>
</dbReference>
<dbReference type="PRINTS" id="PR00753">
    <property type="entry name" value="ACCSYNTHASE"/>
</dbReference>
<dbReference type="EC" id="2.6.1.-" evidence="6"/>
<reference evidence="8 9" key="1">
    <citation type="journal article" date="2015" name="Genome Announc.">
        <title>Expanding the biotechnology potential of lactobacilli through comparative genomics of 213 strains and associated genera.</title>
        <authorList>
            <person name="Sun Z."/>
            <person name="Harris H.M."/>
            <person name="McCann A."/>
            <person name="Guo C."/>
            <person name="Argimon S."/>
            <person name="Zhang W."/>
            <person name="Yang X."/>
            <person name="Jeffery I.B."/>
            <person name="Cooney J.C."/>
            <person name="Kagawa T.F."/>
            <person name="Liu W."/>
            <person name="Song Y."/>
            <person name="Salvetti E."/>
            <person name="Wrobel A."/>
            <person name="Rasinkangas P."/>
            <person name="Parkhill J."/>
            <person name="Rea M.C."/>
            <person name="O'Sullivan O."/>
            <person name="Ritari J."/>
            <person name="Douillard F.P."/>
            <person name="Paul Ross R."/>
            <person name="Yang R."/>
            <person name="Briner A.E."/>
            <person name="Felis G.E."/>
            <person name="de Vos W.M."/>
            <person name="Barrangou R."/>
            <person name="Klaenhammer T.R."/>
            <person name="Caufield P.W."/>
            <person name="Cui Y."/>
            <person name="Zhang H."/>
            <person name="O'Toole P.W."/>
        </authorList>
    </citation>
    <scope>NUCLEOTIDE SEQUENCE [LARGE SCALE GENOMIC DNA]</scope>
    <source>
        <strain evidence="8 9">DSM 15638</strain>
    </source>
</reference>
<dbReference type="InterPro" id="IPR004838">
    <property type="entry name" value="NHTrfase_class1_PyrdxlP-BS"/>
</dbReference>
<keyword evidence="9" id="KW-1185">Reference proteome</keyword>
<dbReference type="SUPFAM" id="SSF53383">
    <property type="entry name" value="PLP-dependent transferases"/>
    <property type="match status" value="1"/>
</dbReference>
<dbReference type="PANTHER" id="PTHR46383">
    <property type="entry name" value="ASPARTATE AMINOTRANSFERASE"/>
    <property type="match status" value="1"/>
</dbReference>
<keyword evidence="5" id="KW-0663">Pyridoxal phosphate</keyword>
<proteinExistence type="inferred from homology"/>